<proteinExistence type="predicted"/>
<name>Q0RB07_FRAAA</name>
<organism evidence="1 2">
    <name type="scientific">Frankia alni (strain DSM 45986 / CECT 9034 / ACN14a)</name>
    <dbReference type="NCBI Taxonomy" id="326424"/>
    <lineage>
        <taxon>Bacteria</taxon>
        <taxon>Bacillati</taxon>
        <taxon>Actinomycetota</taxon>
        <taxon>Actinomycetes</taxon>
        <taxon>Frankiales</taxon>
        <taxon>Frankiaceae</taxon>
        <taxon>Frankia</taxon>
    </lineage>
</organism>
<evidence type="ECO:0000313" key="1">
    <source>
        <dbReference type="EMBL" id="CAJ65381.1"/>
    </source>
</evidence>
<dbReference type="AlphaFoldDB" id="Q0RB07"/>
<dbReference type="EMBL" id="CT573213">
    <property type="protein sequence ID" value="CAJ65381.1"/>
    <property type="molecule type" value="Genomic_DNA"/>
</dbReference>
<reference evidence="1 2" key="1">
    <citation type="journal article" date="2007" name="Genome Res.">
        <title>Genome characteristics of facultatively symbiotic Frankia sp. strains reflect host range and host plant biogeography.</title>
        <authorList>
            <person name="Normand P."/>
            <person name="Lapierre P."/>
            <person name="Tisa L.S."/>
            <person name="Gogarten J.P."/>
            <person name="Alloisio N."/>
            <person name="Bagnarol E."/>
            <person name="Bassi C.A."/>
            <person name="Berry A.M."/>
            <person name="Bickhart D.M."/>
            <person name="Choisne N."/>
            <person name="Couloux A."/>
            <person name="Cournoyer B."/>
            <person name="Cruveiller S."/>
            <person name="Daubin V."/>
            <person name="Demange N."/>
            <person name="Francino M.P."/>
            <person name="Goltsman E."/>
            <person name="Huang Y."/>
            <person name="Kopp O.R."/>
            <person name="Labarre L."/>
            <person name="Lapidus A."/>
            <person name="Lavire C."/>
            <person name="Marechal J."/>
            <person name="Martinez M."/>
            <person name="Mastronunzio J.E."/>
            <person name="Mullin B.C."/>
            <person name="Niemann J."/>
            <person name="Pujic P."/>
            <person name="Rawnsley T."/>
            <person name="Rouy Z."/>
            <person name="Schenowitz C."/>
            <person name="Sellstedt A."/>
            <person name="Tavares F."/>
            <person name="Tomkins J.P."/>
            <person name="Vallenet D."/>
            <person name="Valverde C."/>
            <person name="Wall L.G."/>
            <person name="Wang Y."/>
            <person name="Medigue C."/>
            <person name="Benson D.R."/>
        </authorList>
    </citation>
    <scope>NUCLEOTIDE SEQUENCE [LARGE SCALE GENOMIC DNA]</scope>
    <source>
        <strain evidence="2">DSM 45986 / CECT 9034 / ACN14a</strain>
    </source>
</reference>
<dbReference type="HOGENOM" id="CLU_2861229_0_0_11"/>
<dbReference type="KEGG" id="fal:FRAAL6758"/>
<sequence>MRKKARMSPPNQGGDGGLLRRVWLALTLGVGFFGLRRRDSGTAGLLGWPCVDERRPPPPFRFGG</sequence>
<gene>
    <name evidence="1" type="ordered locus">FRAAL6758</name>
</gene>
<accession>Q0RB07</accession>
<protein>
    <submittedName>
        <fullName evidence="1">Uncharacterized protein</fullName>
    </submittedName>
</protein>
<evidence type="ECO:0000313" key="2">
    <source>
        <dbReference type="Proteomes" id="UP000000657"/>
    </source>
</evidence>
<dbReference type="Proteomes" id="UP000000657">
    <property type="component" value="Chromosome"/>
</dbReference>
<keyword evidence="2" id="KW-1185">Reference proteome</keyword>